<dbReference type="STRING" id="1849968.A8C32_17140"/>
<reference evidence="3 4" key="1">
    <citation type="submission" date="2016-05" db="EMBL/GenBank/DDBJ databases">
        <title>Draft Genome Sequence of Algibacter sp. Strain SK-16 Isolated from the Surface Water of Aburatsubo Inlet.</title>
        <authorList>
            <person name="Wong S.-K."/>
            <person name="Yoshizawa S."/>
            <person name="Nakajima Y."/>
            <person name="Ogura Y."/>
            <person name="Tetsuya H."/>
            <person name="Hamasaki K."/>
        </authorList>
    </citation>
    <scope>NUCLEOTIDE SEQUENCE [LARGE SCALE GENOMIC DNA]</scope>
    <source>
        <strain evidence="3 4">SK-16</strain>
    </source>
</reference>
<protein>
    <recommendedName>
        <fullName evidence="2">DUF4350 domain-containing protein</fullName>
    </recommendedName>
</protein>
<evidence type="ECO:0000259" key="2">
    <source>
        <dbReference type="Pfam" id="PF14258"/>
    </source>
</evidence>
<keyword evidence="1" id="KW-0812">Transmembrane</keyword>
<sequence length="401" mass="47066">MKRILPVLIIIVGLVVVASVALSVKKTKTVDWEESFDEKSNKPYGLSIFYKELPSLFKNQKLRTVYHQPNSYLRANSEGGYGEHVAKGSYIIIGNSDYLYEDSVNELLNFVDVGNTLFLSDYYFSQKIHDTLRIDIDYILNEKDSISYQSLKHVNTKDITLDKNPGDSYFSKFDTINYNILGYSKIDYKHVNFIEIPFGKGHIFLHLEPKAFTNYHLLKEERYKYIEGVISYLPENDVYFDSYGKIQTGYDGDVEKESNLSWFLEQLSFRWAWFTAIIFGILFMIFNAKRRQRIIRIIKPLQNTTVAFVKTVSNLYFDTQDHKNLIDKKITYFLEKIRADFNLDTSVLNEDFITNLASKAGRKKEDIKKLIDYINWLKSKNEFFEENLIKLNKHIEAFYSK</sequence>
<gene>
    <name evidence="3" type="ORF">A8C32_17140</name>
</gene>
<evidence type="ECO:0000313" key="3">
    <source>
        <dbReference type="EMBL" id="OEK07521.1"/>
    </source>
</evidence>
<evidence type="ECO:0000313" key="4">
    <source>
        <dbReference type="Proteomes" id="UP000095713"/>
    </source>
</evidence>
<keyword evidence="1" id="KW-0472">Membrane</keyword>
<keyword evidence="4" id="KW-1185">Reference proteome</keyword>
<feature type="domain" description="DUF4350" evidence="2">
    <location>
        <begin position="85"/>
        <end position="228"/>
    </location>
</feature>
<organism evidence="3 4">
    <name type="scientific">Flavivirga aquatica</name>
    <dbReference type="NCBI Taxonomy" id="1849968"/>
    <lineage>
        <taxon>Bacteria</taxon>
        <taxon>Pseudomonadati</taxon>
        <taxon>Bacteroidota</taxon>
        <taxon>Flavobacteriia</taxon>
        <taxon>Flavobacteriales</taxon>
        <taxon>Flavobacteriaceae</taxon>
        <taxon>Flavivirga</taxon>
    </lineage>
</organism>
<keyword evidence="1" id="KW-1133">Transmembrane helix</keyword>
<name>A0A1E5T820_9FLAO</name>
<feature type="transmembrane region" description="Helical" evidence="1">
    <location>
        <begin position="271"/>
        <end position="288"/>
    </location>
</feature>
<comment type="caution">
    <text evidence="3">The sequence shown here is derived from an EMBL/GenBank/DDBJ whole genome shotgun (WGS) entry which is preliminary data.</text>
</comment>
<dbReference type="Pfam" id="PF14258">
    <property type="entry name" value="DUF4350"/>
    <property type="match status" value="1"/>
</dbReference>
<dbReference type="AlphaFoldDB" id="A0A1E5T820"/>
<dbReference type="RefSeq" id="WP_069830649.1">
    <property type="nucleotide sequence ID" value="NZ_MDJD01000047.1"/>
</dbReference>
<proteinExistence type="predicted"/>
<dbReference type="InterPro" id="IPR025646">
    <property type="entry name" value="DUF4350"/>
</dbReference>
<evidence type="ECO:0000256" key="1">
    <source>
        <dbReference type="SAM" id="Phobius"/>
    </source>
</evidence>
<dbReference type="OrthoDB" id="1111222at2"/>
<dbReference type="Proteomes" id="UP000095713">
    <property type="component" value="Unassembled WGS sequence"/>
</dbReference>
<accession>A0A1E5T820</accession>
<dbReference type="EMBL" id="MDJD01000047">
    <property type="protein sequence ID" value="OEK07521.1"/>
    <property type="molecule type" value="Genomic_DNA"/>
</dbReference>